<dbReference type="Proteomes" id="UP001519667">
    <property type="component" value="Unassembled WGS sequence"/>
</dbReference>
<comment type="caution">
    <text evidence="1">The sequence shown here is derived from an EMBL/GenBank/DDBJ whole genome shotgun (WGS) entry which is preliminary data.</text>
</comment>
<gene>
    <name evidence="1" type="ORF">J7302_20670</name>
</gene>
<evidence type="ECO:0000313" key="2">
    <source>
        <dbReference type="Proteomes" id="UP001519667"/>
    </source>
</evidence>
<organism evidence="1 2">
    <name type="scientific">Metapseudomonas boanensis</name>
    <dbReference type="NCBI Taxonomy" id="2822138"/>
    <lineage>
        <taxon>Bacteria</taxon>
        <taxon>Pseudomonadati</taxon>
        <taxon>Pseudomonadota</taxon>
        <taxon>Gammaproteobacteria</taxon>
        <taxon>Pseudomonadales</taxon>
        <taxon>Pseudomonadaceae</taxon>
        <taxon>Metapseudomonas</taxon>
    </lineage>
</organism>
<proteinExistence type="predicted"/>
<dbReference type="EMBL" id="JAGTIS010000013">
    <property type="protein sequence ID" value="MBT8768527.1"/>
    <property type="molecule type" value="Genomic_DNA"/>
</dbReference>
<protein>
    <submittedName>
        <fullName evidence="1">Uncharacterized protein</fullName>
    </submittedName>
</protein>
<reference evidence="1 2" key="1">
    <citation type="submission" date="2021-04" db="EMBL/GenBank/DDBJ databases">
        <title>Pseudomonas boanensis sp. nov., a bacterium isolated from river water used for household purposes in Boane District, Mozambique.</title>
        <authorList>
            <person name="Nicklasson M."/>
            <person name="Martin-Rodriguez A.J."/>
            <person name="Thorell K."/>
            <person name="Neves L."/>
            <person name="Mussagy A."/>
            <person name="Rydberg H.A."/>
            <person name="Hernroth B."/>
            <person name="Svensson-Stadler L."/>
            <person name="Sjoling A."/>
        </authorList>
    </citation>
    <scope>NUCLEOTIDE SEQUENCE [LARGE SCALE GENOMIC DNA]</scope>
    <source>
        <strain evidence="1 2">DB1</strain>
    </source>
</reference>
<sequence length="89" mass="9023">MTAPSLPRRRLHINALELDLRGIPAETAEAAARLLGPALAQALAGQDPQALSGERLDAGQLAGPAAPSAQALAAGIAQRIASTLRGEQP</sequence>
<dbReference type="RefSeq" id="WP_215378951.1">
    <property type="nucleotide sequence ID" value="NZ_JAGTIS010000013.1"/>
</dbReference>
<accession>A0ABS5XQF6</accession>
<name>A0ABS5XQF6_9GAMM</name>
<evidence type="ECO:0000313" key="1">
    <source>
        <dbReference type="EMBL" id="MBT8768527.1"/>
    </source>
</evidence>
<keyword evidence="2" id="KW-1185">Reference proteome</keyword>